<proteinExistence type="inferred from homology"/>
<dbReference type="PANTHER" id="PTHR23291">
    <property type="entry name" value="BAX INHIBITOR-RELATED"/>
    <property type="match status" value="1"/>
</dbReference>
<feature type="transmembrane region" description="Helical" evidence="5">
    <location>
        <begin position="125"/>
        <end position="146"/>
    </location>
</feature>
<keyword evidence="3 5" id="KW-1133">Transmembrane helix</keyword>
<dbReference type="GO" id="GO:0016020">
    <property type="term" value="C:membrane"/>
    <property type="evidence" value="ECO:0007669"/>
    <property type="project" value="UniProtKB-SubCell"/>
</dbReference>
<keyword evidence="4 5" id="KW-0472">Membrane</keyword>
<evidence type="ECO:0000256" key="3">
    <source>
        <dbReference type="ARBA" id="ARBA00022989"/>
    </source>
</evidence>
<gene>
    <name evidence="7" type="ORF">NEZAVI_LOCUS8321</name>
</gene>
<comment type="similarity">
    <text evidence="5">Belongs to the BI1 family.</text>
</comment>
<evidence type="ECO:0000256" key="2">
    <source>
        <dbReference type="ARBA" id="ARBA00022692"/>
    </source>
</evidence>
<feature type="transmembrane region" description="Helical" evidence="5">
    <location>
        <begin position="188"/>
        <end position="208"/>
    </location>
</feature>
<protein>
    <submittedName>
        <fullName evidence="7">Uncharacterized protein</fullName>
    </submittedName>
</protein>
<dbReference type="PANTHER" id="PTHR23291:SF47">
    <property type="entry name" value="TRANSMEMBRANE BAX INHIBITOR MOTIF CONTAINING 7"/>
    <property type="match status" value="1"/>
</dbReference>
<feature type="transmembrane region" description="Helical" evidence="5">
    <location>
        <begin position="245"/>
        <end position="263"/>
    </location>
</feature>
<evidence type="ECO:0000313" key="8">
    <source>
        <dbReference type="Proteomes" id="UP001152798"/>
    </source>
</evidence>
<evidence type="ECO:0000256" key="6">
    <source>
        <dbReference type="SAM" id="MobiDB-lite"/>
    </source>
</evidence>
<dbReference type="Proteomes" id="UP001152798">
    <property type="component" value="Chromosome 4"/>
</dbReference>
<feature type="transmembrane region" description="Helical" evidence="5">
    <location>
        <begin position="158"/>
        <end position="176"/>
    </location>
</feature>
<feature type="transmembrane region" description="Helical" evidence="5">
    <location>
        <begin position="214"/>
        <end position="233"/>
    </location>
</feature>
<accession>A0A9P0MMV0</accession>
<evidence type="ECO:0000256" key="5">
    <source>
        <dbReference type="RuleBase" id="RU004379"/>
    </source>
</evidence>
<keyword evidence="8" id="KW-1185">Reference proteome</keyword>
<feature type="transmembrane region" description="Helical" evidence="5">
    <location>
        <begin position="269"/>
        <end position="286"/>
    </location>
</feature>
<feature type="compositionally biased region" description="Low complexity" evidence="6">
    <location>
        <begin position="26"/>
        <end position="35"/>
    </location>
</feature>
<reference evidence="7" key="1">
    <citation type="submission" date="2022-01" db="EMBL/GenBank/DDBJ databases">
        <authorList>
            <person name="King R."/>
        </authorList>
    </citation>
    <scope>NUCLEOTIDE SEQUENCE</scope>
</reference>
<sequence>MTTWKEDGYYGTPQGTAPPPPGFLPGGYPQAGYPQPGYPQPGYPQPGYPQPGYPQGGYPQGGYPSAGYPQGGYPSAGYPGSFGGSPPPTAGMQGYNSTSYGEDPLGSHGFDFSDKSIRLGFIRKVYGILMVQLTVTLSFIALFTFHEGTKRYVFAHPALWWISLIVMFVCLLSMACCGEVRRKAPMNFIFLSVFTLAESFLLGCATATFKKEEVFLAVLICTVVTLGLTLFAFQTKIDFTMMGGVLFVAALILMIFGIITIFWHGKTITLIYASFGALLFSVYIIYDTQIMLGGKHKYAISPEEYIFAALNLYLDIINLFSYILTIIGASRD</sequence>
<dbReference type="AlphaFoldDB" id="A0A9P0MMV0"/>
<keyword evidence="2 5" id="KW-0812">Transmembrane</keyword>
<evidence type="ECO:0000256" key="1">
    <source>
        <dbReference type="ARBA" id="ARBA00004141"/>
    </source>
</evidence>
<dbReference type="OrthoDB" id="7933078at2759"/>
<feature type="region of interest" description="Disordered" evidence="6">
    <location>
        <begin position="1"/>
        <end position="65"/>
    </location>
</feature>
<organism evidence="7 8">
    <name type="scientific">Nezara viridula</name>
    <name type="common">Southern green stink bug</name>
    <name type="synonym">Cimex viridulus</name>
    <dbReference type="NCBI Taxonomy" id="85310"/>
    <lineage>
        <taxon>Eukaryota</taxon>
        <taxon>Metazoa</taxon>
        <taxon>Ecdysozoa</taxon>
        <taxon>Arthropoda</taxon>
        <taxon>Hexapoda</taxon>
        <taxon>Insecta</taxon>
        <taxon>Pterygota</taxon>
        <taxon>Neoptera</taxon>
        <taxon>Paraneoptera</taxon>
        <taxon>Hemiptera</taxon>
        <taxon>Heteroptera</taxon>
        <taxon>Panheteroptera</taxon>
        <taxon>Pentatomomorpha</taxon>
        <taxon>Pentatomoidea</taxon>
        <taxon>Pentatomidae</taxon>
        <taxon>Pentatominae</taxon>
        <taxon>Nezara</taxon>
    </lineage>
</organism>
<name>A0A9P0MMV0_NEZVI</name>
<dbReference type="Pfam" id="PF01027">
    <property type="entry name" value="Bax1-I"/>
    <property type="match status" value="1"/>
</dbReference>
<feature type="transmembrane region" description="Helical" evidence="5">
    <location>
        <begin position="306"/>
        <end position="329"/>
    </location>
</feature>
<dbReference type="InterPro" id="IPR006214">
    <property type="entry name" value="Bax_inhibitor_1-related"/>
</dbReference>
<feature type="compositionally biased region" description="Pro residues" evidence="6">
    <location>
        <begin position="36"/>
        <end position="52"/>
    </location>
</feature>
<dbReference type="CDD" id="cd10428">
    <property type="entry name" value="LFG_like"/>
    <property type="match status" value="1"/>
</dbReference>
<dbReference type="EMBL" id="OV725080">
    <property type="protein sequence ID" value="CAH1398724.1"/>
    <property type="molecule type" value="Genomic_DNA"/>
</dbReference>
<comment type="subcellular location">
    <subcellularLocation>
        <location evidence="1">Membrane</location>
        <topology evidence="1">Multi-pass membrane protein</topology>
    </subcellularLocation>
</comment>
<evidence type="ECO:0000313" key="7">
    <source>
        <dbReference type="EMBL" id="CAH1398724.1"/>
    </source>
</evidence>
<evidence type="ECO:0000256" key="4">
    <source>
        <dbReference type="ARBA" id="ARBA00023136"/>
    </source>
</evidence>